<dbReference type="PROSITE" id="PS50835">
    <property type="entry name" value="IG_LIKE"/>
    <property type="match status" value="2"/>
</dbReference>
<evidence type="ECO:0000259" key="1">
    <source>
        <dbReference type="PROSITE" id="PS50835"/>
    </source>
</evidence>
<dbReference type="Pfam" id="PF00047">
    <property type="entry name" value="ig"/>
    <property type="match status" value="1"/>
</dbReference>
<dbReference type="AlphaFoldDB" id="A0AAD9VNU0"/>
<keyword evidence="3" id="KW-1185">Reference proteome</keyword>
<dbReference type="InterPro" id="IPR013783">
    <property type="entry name" value="Ig-like_fold"/>
</dbReference>
<accession>A0AAD9VNU0</accession>
<reference evidence="2" key="2">
    <citation type="journal article" date="2023" name="Commun. Biol.">
        <title>Intrasexual cuticular hydrocarbon dimorphism in a wasp sheds light on hydrocarbon biosynthesis genes in Hymenoptera.</title>
        <authorList>
            <person name="Moris V.C."/>
            <person name="Podsiadlowski L."/>
            <person name="Martin S."/>
            <person name="Oeyen J.P."/>
            <person name="Donath A."/>
            <person name="Petersen M."/>
            <person name="Wilbrandt J."/>
            <person name="Misof B."/>
            <person name="Liedtke D."/>
            <person name="Thamm M."/>
            <person name="Scheiner R."/>
            <person name="Schmitt T."/>
            <person name="Niehuis O."/>
        </authorList>
    </citation>
    <scope>NUCLEOTIDE SEQUENCE</scope>
    <source>
        <strain evidence="2">GBR_01_08_01A</strain>
    </source>
</reference>
<dbReference type="InterPro" id="IPR036179">
    <property type="entry name" value="Ig-like_dom_sf"/>
</dbReference>
<organism evidence="2 3">
    <name type="scientific">Odynerus spinipes</name>
    <dbReference type="NCBI Taxonomy" id="1348599"/>
    <lineage>
        <taxon>Eukaryota</taxon>
        <taxon>Metazoa</taxon>
        <taxon>Ecdysozoa</taxon>
        <taxon>Arthropoda</taxon>
        <taxon>Hexapoda</taxon>
        <taxon>Insecta</taxon>
        <taxon>Pterygota</taxon>
        <taxon>Neoptera</taxon>
        <taxon>Endopterygota</taxon>
        <taxon>Hymenoptera</taxon>
        <taxon>Apocrita</taxon>
        <taxon>Aculeata</taxon>
        <taxon>Vespoidea</taxon>
        <taxon>Vespidae</taxon>
        <taxon>Eumeninae</taxon>
        <taxon>Odynerus</taxon>
    </lineage>
</organism>
<feature type="domain" description="Ig-like" evidence="1">
    <location>
        <begin position="200"/>
        <end position="295"/>
    </location>
</feature>
<dbReference type="SMART" id="SM00408">
    <property type="entry name" value="IGc2"/>
    <property type="match status" value="2"/>
</dbReference>
<evidence type="ECO:0000313" key="2">
    <source>
        <dbReference type="EMBL" id="KAK2581493.1"/>
    </source>
</evidence>
<dbReference type="GO" id="GO:0050808">
    <property type="term" value="P:synapse organization"/>
    <property type="evidence" value="ECO:0007669"/>
    <property type="project" value="TreeGrafter"/>
</dbReference>
<dbReference type="Proteomes" id="UP001258017">
    <property type="component" value="Unassembled WGS sequence"/>
</dbReference>
<dbReference type="Pfam" id="PF07686">
    <property type="entry name" value="V-set"/>
    <property type="match status" value="1"/>
</dbReference>
<dbReference type="Gene3D" id="2.60.40.10">
    <property type="entry name" value="Immunoglobulins"/>
    <property type="match status" value="2"/>
</dbReference>
<dbReference type="PANTHER" id="PTHR23279:SF41">
    <property type="entry name" value="DEFECTIVE PROBOSCIS EXTENSION RESPONSE 4-RELATED"/>
    <property type="match status" value="1"/>
</dbReference>
<evidence type="ECO:0000313" key="3">
    <source>
        <dbReference type="Proteomes" id="UP001258017"/>
    </source>
</evidence>
<dbReference type="InterPro" id="IPR007110">
    <property type="entry name" value="Ig-like_dom"/>
</dbReference>
<feature type="domain" description="Ig-like" evidence="1">
    <location>
        <begin position="75"/>
        <end position="173"/>
    </location>
</feature>
<dbReference type="SUPFAM" id="SSF48726">
    <property type="entry name" value="Immunoglobulin"/>
    <property type="match status" value="2"/>
</dbReference>
<dbReference type="EMBL" id="JAIFRP010000039">
    <property type="protein sequence ID" value="KAK2581493.1"/>
    <property type="molecule type" value="Genomic_DNA"/>
</dbReference>
<dbReference type="InterPro" id="IPR037448">
    <property type="entry name" value="Zig-8"/>
</dbReference>
<dbReference type="PANTHER" id="PTHR23279">
    <property type="entry name" value="DEFECTIVE PROBOSCIS EXTENSION RESPONSE DPR -RELATED"/>
    <property type="match status" value="1"/>
</dbReference>
<sequence>MKGPRIGGLPSEKKLDSCQKARQEYWRVLLTYLSLCALLPGTILSEPAHVREVSKGNTRRNVNDAANDSAETDLPIFEQTAPNVTAFVGQTVYLPCRVRNLGDKVVFWMRIRDLHILTAGSVAFSSDTRFSPEHTPGSDAWTLKLDNARKTDSGMYECQVNTEPKIMYAVRLSVREPDKPEGYDEPHSQQTRISYESTAPVAAIMGPREQRVSSGSTITLRCVIASPYQTRPIRGVQWLRDNKLLTFQAARGGINVETERGAAQAVSELTLASVTQQDVGRYSCRPAEGRSDTVTLIVEPGERTEAMQRDAGYVSSGSDVNHCTGLLLPFSWLLILARSTAELYRNGARILHFLRHLDSFYRRFSRLLRIYFLQVGRGDRSMIETSERSIHARCARVLF</sequence>
<dbReference type="InterPro" id="IPR013151">
    <property type="entry name" value="Immunoglobulin_dom"/>
</dbReference>
<dbReference type="SMART" id="SM00409">
    <property type="entry name" value="IG"/>
    <property type="match status" value="2"/>
</dbReference>
<proteinExistence type="predicted"/>
<protein>
    <recommendedName>
        <fullName evidence="1">Ig-like domain-containing protein</fullName>
    </recommendedName>
</protein>
<comment type="caution">
    <text evidence="2">The sequence shown here is derived from an EMBL/GenBank/DDBJ whole genome shotgun (WGS) entry which is preliminary data.</text>
</comment>
<name>A0AAD9VNU0_9HYME</name>
<dbReference type="InterPro" id="IPR003599">
    <property type="entry name" value="Ig_sub"/>
</dbReference>
<reference evidence="2" key="1">
    <citation type="submission" date="2021-08" db="EMBL/GenBank/DDBJ databases">
        <authorList>
            <person name="Misof B."/>
            <person name="Oliver O."/>
            <person name="Podsiadlowski L."/>
            <person name="Donath A."/>
            <person name="Peters R."/>
            <person name="Mayer C."/>
            <person name="Rust J."/>
            <person name="Gunkel S."/>
            <person name="Lesny P."/>
            <person name="Martin S."/>
            <person name="Oeyen J.P."/>
            <person name="Petersen M."/>
            <person name="Panagiotis P."/>
            <person name="Wilbrandt J."/>
            <person name="Tanja T."/>
        </authorList>
    </citation>
    <scope>NUCLEOTIDE SEQUENCE</scope>
    <source>
        <strain evidence="2">GBR_01_08_01A</strain>
        <tissue evidence="2">Thorax + abdomen</tissue>
    </source>
</reference>
<dbReference type="GO" id="GO:0032589">
    <property type="term" value="C:neuron projection membrane"/>
    <property type="evidence" value="ECO:0007669"/>
    <property type="project" value="TreeGrafter"/>
</dbReference>
<dbReference type="InterPro" id="IPR003598">
    <property type="entry name" value="Ig_sub2"/>
</dbReference>
<dbReference type="InterPro" id="IPR013106">
    <property type="entry name" value="Ig_V-set"/>
</dbReference>
<gene>
    <name evidence="2" type="ORF">KPH14_005157</name>
</gene>